<evidence type="ECO:0000259" key="9">
    <source>
        <dbReference type="PROSITE" id="PS51339"/>
    </source>
</evidence>
<protein>
    <recommendedName>
        <fullName evidence="12">Myotubularin phosphatase domain-containing protein</fullName>
    </recommendedName>
</protein>
<dbReference type="Proteomes" id="UP000054350">
    <property type="component" value="Unassembled WGS sequence"/>
</dbReference>
<dbReference type="EMBL" id="GG745338">
    <property type="protein sequence ID" value="KNE61684.1"/>
    <property type="molecule type" value="Genomic_DNA"/>
</dbReference>
<dbReference type="GO" id="GO:0005737">
    <property type="term" value="C:cytoplasm"/>
    <property type="evidence" value="ECO:0007669"/>
    <property type="project" value="UniProtKB-SubCell"/>
</dbReference>
<dbReference type="GO" id="GO:0046856">
    <property type="term" value="P:phosphatidylinositol dephosphorylation"/>
    <property type="evidence" value="ECO:0007669"/>
    <property type="project" value="TreeGrafter"/>
</dbReference>
<comment type="similarity">
    <text evidence="3">Belongs to the protein-tyrosine phosphatase family. Non-receptor class myotubularin subfamily.</text>
</comment>
<feature type="domain" description="Myotubularin phosphatase" evidence="9">
    <location>
        <begin position="120"/>
        <end position="529"/>
    </location>
</feature>
<dbReference type="STRING" id="578462.A0A0L0SGV9"/>
<dbReference type="OrthoDB" id="271628at2759"/>
<dbReference type="Gene3D" id="3.90.190.10">
    <property type="entry name" value="Protein tyrosine phosphatase superfamily"/>
    <property type="match status" value="1"/>
</dbReference>
<evidence type="ECO:0000256" key="4">
    <source>
        <dbReference type="ARBA" id="ARBA00022490"/>
    </source>
</evidence>
<dbReference type="OMA" id="LEPLSCK"/>
<accession>A0A0L0SGV9</accession>
<dbReference type="AlphaFoldDB" id="A0A0L0SGV9"/>
<dbReference type="InterPro" id="IPR016130">
    <property type="entry name" value="Tyr_Pase_AS"/>
</dbReference>
<dbReference type="InterPro" id="IPR048994">
    <property type="entry name" value="PH-GRAM_MTMR6-9"/>
</dbReference>
<evidence type="ECO:0000256" key="2">
    <source>
        <dbReference type="ARBA" id="ARBA00004496"/>
    </source>
</evidence>
<dbReference type="Gene3D" id="2.30.29.30">
    <property type="entry name" value="Pleckstrin-homology domain (PH domain)/Phosphotyrosine-binding domain (PTB)"/>
    <property type="match status" value="1"/>
</dbReference>
<dbReference type="Pfam" id="PF06602">
    <property type="entry name" value="Myotub-related"/>
    <property type="match status" value="1"/>
</dbReference>
<dbReference type="PROSITE" id="PS00383">
    <property type="entry name" value="TYR_PHOSPHATASE_1"/>
    <property type="match status" value="1"/>
</dbReference>
<dbReference type="InterPro" id="IPR011993">
    <property type="entry name" value="PH-like_dom_sf"/>
</dbReference>
<dbReference type="InterPro" id="IPR029021">
    <property type="entry name" value="Prot-tyrosine_phosphatase-like"/>
</dbReference>
<dbReference type="PANTHER" id="PTHR10807">
    <property type="entry name" value="MYOTUBULARIN-RELATED"/>
    <property type="match status" value="1"/>
</dbReference>
<feature type="binding site" evidence="6">
    <location>
        <begin position="253"/>
        <end position="256"/>
    </location>
    <ligand>
        <name>substrate</name>
    </ligand>
</feature>
<feature type="active site" description="Phosphocysteine intermediate" evidence="5">
    <location>
        <position position="341"/>
    </location>
</feature>
<dbReference type="PANTHER" id="PTHR10807:SF128">
    <property type="entry name" value="PHOSPHATIDYLINOSITOL-3,5-BISPHOSPHATE 3-PHOSPHATASE"/>
    <property type="match status" value="1"/>
</dbReference>
<gene>
    <name evidence="10" type="ORF">AMAG_06489</name>
</gene>
<dbReference type="InterPro" id="IPR010569">
    <property type="entry name" value="Myotubularin-like_Pase_dom"/>
</dbReference>
<evidence type="ECO:0000313" key="10">
    <source>
        <dbReference type="EMBL" id="KNE61684.1"/>
    </source>
</evidence>
<dbReference type="PROSITE" id="PS50056">
    <property type="entry name" value="TYR_PHOSPHATASE_2"/>
    <property type="match status" value="1"/>
</dbReference>
<name>A0A0L0SGV9_ALLM3</name>
<feature type="compositionally biased region" description="Low complexity" evidence="7">
    <location>
        <begin position="555"/>
        <end position="607"/>
    </location>
</feature>
<dbReference type="GO" id="GO:0016020">
    <property type="term" value="C:membrane"/>
    <property type="evidence" value="ECO:0007669"/>
    <property type="project" value="TreeGrafter"/>
</dbReference>
<evidence type="ECO:0000256" key="6">
    <source>
        <dbReference type="PIRSR" id="PIRSR630564-2"/>
    </source>
</evidence>
<dbReference type="InterPro" id="IPR000387">
    <property type="entry name" value="Tyr_Pase_dom"/>
</dbReference>
<reference evidence="10 11" key="2">
    <citation type="submission" date="2009-11" db="EMBL/GenBank/DDBJ databases">
        <title>The Genome Sequence of Allomyces macrogynus strain ATCC 38327.</title>
        <authorList>
            <consortium name="The Broad Institute Genome Sequencing Platform"/>
            <person name="Russ C."/>
            <person name="Cuomo C."/>
            <person name="Shea T."/>
            <person name="Young S.K."/>
            <person name="Zeng Q."/>
            <person name="Koehrsen M."/>
            <person name="Haas B."/>
            <person name="Borodovsky M."/>
            <person name="Guigo R."/>
            <person name="Alvarado L."/>
            <person name="Berlin A."/>
            <person name="Borenstein D."/>
            <person name="Chen Z."/>
            <person name="Engels R."/>
            <person name="Freedman E."/>
            <person name="Gellesch M."/>
            <person name="Goldberg J."/>
            <person name="Griggs A."/>
            <person name="Gujja S."/>
            <person name="Heiman D."/>
            <person name="Hepburn T."/>
            <person name="Howarth C."/>
            <person name="Jen D."/>
            <person name="Larson L."/>
            <person name="Lewis B."/>
            <person name="Mehta T."/>
            <person name="Park D."/>
            <person name="Pearson M."/>
            <person name="Roberts A."/>
            <person name="Saif S."/>
            <person name="Shenoy N."/>
            <person name="Sisk P."/>
            <person name="Stolte C."/>
            <person name="Sykes S."/>
            <person name="Walk T."/>
            <person name="White J."/>
            <person name="Yandava C."/>
            <person name="Burger G."/>
            <person name="Gray M.W."/>
            <person name="Holland P.W.H."/>
            <person name="King N."/>
            <person name="Lang F.B.F."/>
            <person name="Roger A.J."/>
            <person name="Ruiz-Trillo I."/>
            <person name="Lander E."/>
            <person name="Nusbaum C."/>
        </authorList>
    </citation>
    <scope>NUCLEOTIDE SEQUENCE [LARGE SCALE GENOMIC DNA]</scope>
    <source>
        <strain evidence="10 11">ATCC 38327</strain>
    </source>
</reference>
<dbReference type="eggNOG" id="KOG1089">
    <property type="taxonomic scope" value="Eukaryota"/>
</dbReference>
<dbReference type="SUPFAM" id="SSF52799">
    <property type="entry name" value="(Phosphotyrosine protein) phosphatases II"/>
    <property type="match status" value="1"/>
</dbReference>
<dbReference type="VEuPathDB" id="FungiDB:AMAG_06489"/>
<dbReference type="PROSITE" id="PS51339">
    <property type="entry name" value="PPASE_MYOTUBULARIN"/>
    <property type="match status" value="1"/>
</dbReference>
<feature type="binding site" evidence="6">
    <location>
        <begin position="341"/>
        <end position="347"/>
    </location>
    <ligand>
        <name>substrate</name>
    </ligand>
</feature>
<evidence type="ECO:0000256" key="3">
    <source>
        <dbReference type="ARBA" id="ARBA00007471"/>
    </source>
</evidence>
<dbReference type="Pfam" id="PF21098">
    <property type="entry name" value="PH-GRAM_MTMR6-like"/>
    <property type="match status" value="1"/>
</dbReference>
<feature type="domain" description="Tyrosine specific protein phosphatases" evidence="8">
    <location>
        <begin position="318"/>
        <end position="354"/>
    </location>
</feature>
<proteinExistence type="inferred from homology"/>
<keyword evidence="11" id="KW-1185">Reference proteome</keyword>
<evidence type="ECO:0000256" key="5">
    <source>
        <dbReference type="PIRSR" id="PIRSR630564-1"/>
    </source>
</evidence>
<evidence type="ECO:0000256" key="7">
    <source>
        <dbReference type="SAM" id="MobiDB-lite"/>
    </source>
</evidence>
<evidence type="ECO:0000256" key="1">
    <source>
        <dbReference type="ARBA" id="ARBA00004184"/>
    </source>
</evidence>
<keyword evidence="4" id="KW-0963">Cytoplasm</keyword>
<dbReference type="SUPFAM" id="SSF50729">
    <property type="entry name" value="PH domain-like"/>
    <property type="match status" value="1"/>
</dbReference>
<feature type="region of interest" description="Disordered" evidence="7">
    <location>
        <begin position="553"/>
        <end position="607"/>
    </location>
</feature>
<dbReference type="InterPro" id="IPR030564">
    <property type="entry name" value="Myotubularin"/>
</dbReference>
<dbReference type="GO" id="GO:0012505">
    <property type="term" value="C:endomembrane system"/>
    <property type="evidence" value="ECO:0007669"/>
    <property type="project" value="UniProtKB-SubCell"/>
</dbReference>
<sequence length="685" mass="76037">MEHLKIAKVENVLLMKGRRAFLGTLHLTAHQMIFRYAESDDEVWVFYSTIHDIVRHALNAQMQVTLDFRCRNFLFIRLLIQHEAHANDVYDSLTKLIHLDSPDLFYAFHYHLAATFPSNGWAVYDPRAELARQGVTASNPDWRLTDLNLNYQLCGTYPAVLCVPARISDLVLRHAAKHRSKARLPALTFRYRTGATITRCSQPLVGLKQNRSLQDEKLVDTIFATPVDVPDEARRSDGHLIVDARPSANAMANTAKGAGTEIMEYYRNCRKEFMGIDNIHVMRDSLSKMVEVITQAEIEAIPINPALLERSGWLRHIKMLLDGTQVVVDTITSGHHVLVHCSDGWDRTAQLCALAQVCLDPFYRTIRGFEVLIEKDWCAFGHKFADRSGHMSTDYTVTASGATGALLKMQNKILQTVEQREVSPVFHQFLDCVYQLTCAYPTAFEFNEAFLIMLHFHVYSCQYGTFLFNTEQDRVVHKVPDRTHSLWSMVNSAPDETYHNPNYVAPIAPVTLEPLSCKLRRLRYWTGLLNCPSDHLVVDAATMQFEVVPPDAAEPNAATADSSTAAPTAPAPPTSNTSSSRPSSAPSPAAGDDPATAAAATTSSRVVTPTGDMVMSVMDPAPPSSTLSMASGAVVEKVSQLWSRWRLSGPDDESAPPPVADPLGHQELASITVVQPTRGSVARSR</sequence>
<comment type="subcellular location">
    <subcellularLocation>
        <location evidence="2">Cytoplasm</location>
    </subcellularLocation>
    <subcellularLocation>
        <location evidence="1">Endomembrane system</location>
        <topology evidence="1">Peripheral membrane protein</topology>
    </subcellularLocation>
</comment>
<evidence type="ECO:0008006" key="12">
    <source>
        <dbReference type="Google" id="ProtNLM"/>
    </source>
</evidence>
<organism evidence="10 11">
    <name type="scientific">Allomyces macrogynus (strain ATCC 38327)</name>
    <name type="common">Allomyces javanicus var. macrogynus</name>
    <dbReference type="NCBI Taxonomy" id="578462"/>
    <lineage>
        <taxon>Eukaryota</taxon>
        <taxon>Fungi</taxon>
        <taxon>Fungi incertae sedis</taxon>
        <taxon>Blastocladiomycota</taxon>
        <taxon>Blastocladiomycetes</taxon>
        <taxon>Blastocladiales</taxon>
        <taxon>Blastocladiaceae</taxon>
        <taxon>Allomyces</taxon>
    </lineage>
</organism>
<evidence type="ECO:0000259" key="8">
    <source>
        <dbReference type="PROSITE" id="PS50056"/>
    </source>
</evidence>
<feature type="binding site" evidence="6">
    <location>
        <begin position="278"/>
        <end position="279"/>
    </location>
    <ligand>
        <name>substrate</name>
    </ligand>
</feature>
<reference evidence="10 11" key="1">
    <citation type="submission" date="2009-11" db="EMBL/GenBank/DDBJ databases">
        <title>Annotation of Allomyces macrogynus ATCC 38327.</title>
        <authorList>
            <consortium name="The Broad Institute Genome Sequencing Platform"/>
            <person name="Russ C."/>
            <person name="Cuomo C."/>
            <person name="Burger G."/>
            <person name="Gray M.W."/>
            <person name="Holland P.W.H."/>
            <person name="King N."/>
            <person name="Lang F.B.F."/>
            <person name="Roger A.J."/>
            <person name="Ruiz-Trillo I."/>
            <person name="Young S.K."/>
            <person name="Zeng Q."/>
            <person name="Gargeya S."/>
            <person name="Fitzgerald M."/>
            <person name="Haas B."/>
            <person name="Abouelleil A."/>
            <person name="Alvarado L."/>
            <person name="Arachchi H.M."/>
            <person name="Berlin A."/>
            <person name="Chapman S.B."/>
            <person name="Gearin G."/>
            <person name="Goldberg J."/>
            <person name="Griggs A."/>
            <person name="Gujja S."/>
            <person name="Hansen M."/>
            <person name="Heiman D."/>
            <person name="Howarth C."/>
            <person name="Larimer J."/>
            <person name="Lui A."/>
            <person name="MacDonald P.J.P."/>
            <person name="McCowen C."/>
            <person name="Montmayeur A."/>
            <person name="Murphy C."/>
            <person name="Neiman D."/>
            <person name="Pearson M."/>
            <person name="Priest M."/>
            <person name="Roberts A."/>
            <person name="Saif S."/>
            <person name="Shea T."/>
            <person name="Sisk P."/>
            <person name="Stolte C."/>
            <person name="Sykes S."/>
            <person name="Wortman J."/>
            <person name="Nusbaum C."/>
            <person name="Birren B."/>
        </authorList>
    </citation>
    <scope>NUCLEOTIDE SEQUENCE [LARGE SCALE GENOMIC DNA]</scope>
    <source>
        <strain evidence="10 11">ATCC 38327</strain>
    </source>
</reference>
<dbReference type="GO" id="GO:0004438">
    <property type="term" value="F:phosphatidylinositol-3-phosphate phosphatase activity"/>
    <property type="evidence" value="ECO:0007669"/>
    <property type="project" value="TreeGrafter"/>
</dbReference>
<evidence type="ECO:0000313" key="11">
    <source>
        <dbReference type="Proteomes" id="UP000054350"/>
    </source>
</evidence>